<dbReference type="InterPro" id="IPR029016">
    <property type="entry name" value="GAF-like_dom_sf"/>
</dbReference>
<protein>
    <submittedName>
        <fullName evidence="7">DNA-binding IclR family transcriptional regulator</fullName>
    </submittedName>
</protein>
<dbReference type="InterPro" id="IPR036388">
    <property type="entry name" value="WH-like_DNA-bd_sf"/>
</dbReference>
<dbReference type="InterPro" id="IPR050707">
    <property type="entry name" value="HTH_MetabolicPath_Reg"/>
</dbReference>
<evidence type="ECO:0000313" key="8">
    <source>
        <dbReference type="Proteomes" id="UP001224845"/>
    </source>
</evidence>
<dbReference type="SMART" id="SM00346">
    <property type="entry name" value="HTH_ICLR"/>
    <property type="match status" value="1"/>
</dbReference>
<evidence type="ECO:0000256" key="3">
    <source>
        <dbReference type="ARBA" id="ARBA00023163"/>
    </source>
</evidence>
<keyword evidence="1" id="KW-0805">Transcription regulation</keyword>
<evidence type="ECO:0000259" key="5">
    <source>
        <dbReference type="PROSITE" id="PS51077"/>
    </source>
</evidence>
<dbReference type="Gene3D" id="3.30.450.40">
    <property type="match status" value="1"/>
</dbReference>
<dbReference type="InterPro" id="IPR005471">
    <property type="entry name" value="Tscrpt_reg_IclR_N"/>
</dbReference>
<organism evidence="7 8">
    <name type="scientific">Variovorax paradoxus</name>
    <dbReference type="NCBI Taxonomy" id="34073"/>
    <lineage>
        <taxon>Bacteria</taxon>
        <taxon>Pseudomonadati</taxon>
        <taxon>Pseudomonadota</taxon>
        <taxon>Betaproteobacteria</taxon>
        <taxon>Burkholderiales</taxon>
        <taxon>Comamonadaceae</taxon>
        <taxon>Variovorax</taxon>
    </lineage>
</organism>
<reference evidence="7" key="1">
    <citation type="submission" date="2023-07" db="EMBL/GenBank/DDBJ databases">
        <title>Sorghum-associated microbial communities from plants grown in Nebraska, USA.</title>
        <authorList>
            <person name="Schachtman D."/>
        </authorList>
    </citation>
    <scope>NUCLEOTIDE SEQUENCE</scope>
    <source>
        <strain evidence="7">DS3315</strain>
    </source>
</reference>
<dbReference type="Gene3D" id="1.10.10.10">
    <property type="entry name" value="Winged helix-like DNA-binding domain superfamily/Winged helix DNA-binding domain"/>
    <property type="match status" value="1"/>
</dbReference>
<dbReference type="SUPFAM" id="SSF46785">
    <property type="entry name" value="Winged helix' DNA-binding domain"/>
    <property type="match status" value="1"/>
</dbReference>
<sequence length="279" mass="30390">MTNANDVSGPLDRYLSILEVVLASKQGLTLAELCKILDLPKPTAHRLVSALGSAKALEVADEGLKTYRVGARMSRMLQLGRSDSALINYCQVVCNELVSELEETCYVVKLTPQSAHTIAVAVTEHGYRMHVGEGAVMPMHAAASSKILLAHQDDTSRRRYLSGPLEKLTPFTITSVRQVLSEIEKAKKDGYATCVGEVDPSTKAYAVPVSSPVGVFYSVGVTGPQFRIDKRPMAYWIDHLRDAAQKLERILEMPHLDGAQFSTGPRGATARRPERKAAG</sequence>
<evidence type="ECO:0000256" key="4">
    <source>
        <dbReference type="SAM" id="MobiDB-lite"/>
    </source>
</evidence>
<dbReference type="Pfam" id="PF01614">
    <property type="entry name" value="IclR_C"/>
    <property type="match status" value="1"/>
</dbReference>
<dbReference type="RefSeq" id="WP_307596951.1">
    <property type="nucleotide sequence ID" value="NZ_JAUSRV010000020.1"/>
</dbReference>
<dbReference type="InterPro" id="IPR036390">
    <property type="entry name" value="WH_DNA-bd_sf"/>
</dbReference>
<dbReference type="EMBL" id="JAUSRV010000020">
    <property type="protein sequence ID" value="MDP9974920.1"/>
    <property type="molecule type" value="Genomic_DNA"/>
</dbReference>
<evidence type="ECO:0000313" key="7">
    <source>
        <dbReference type="EMBL" id="MDP9974920.1"/>
    </source>
</evidence>
<dbReference type="InterPro" id="IPR014757">
    <property type="entry name" value="Tscrpt_reg_IclR_C"/>
</dbReference>
<evidence type="ECO:0000256" key="1">
    <source>
        <dbReference type="ARBA" id="ARBA00023015"/>
    </source>
</evidence>
<dbReference type="PANTHER" id="PTHR30136:SF39">
    <property type="entry name" value="TRANSCRIPTIONAL REGULATORY PROTEIN"/>
    <property type="match status" value="1"/>
</dbReference>
<dbReference type="Proteomes" id="UP001224845">
    <property type="component" value="Unassembled WGS sequence"/>
</dbReference>
<keyword evidence="3" id="KW-0804">Transcription</keyword>
<gene>
    <name evidence="7" type="ORF">J2W39_006204</name>
</gene>
<dbReference type="AlphaFoldDB" id="A0AAW8ER66"/>
<dbReference type="PANTHER" id="PTHR30136">
    <property type="entry name" value="HELIX-TURN-HELIX TRANSCRIPTIONAL REGULATOR, ICLR FAMILY"/>
    <property type="match status" value="1"/>
</dbReference>
<dbReference type="PROSITE" id="PS51077">
    <property type="entry name" value="HTH_ICLR"/>
    <property type="match status" value="1"/>
</dbReference>
<name>A0AAW8ER66_VARPD</name>
<dbReference type="GO" id="GO:0003700">
    <property type="term" value="F:DNA-binding transcription factor activity"/>
    <property type="evidence" value="ECO:0007669"/>
    <property type="project" value="TreeGrafter"/>
</dbReference>
<comment type="caution">
    <text evidence="7">The sequence shown here is derived from an EMBL/GenBank/DDBJ whole genome shotgun (WGS) entry which is preliminary data.</text>
</comment>
<evidence type="ECO:0000256" key="2">
    <source>
        <dbReference type="ARBA" id="ARBA00023125"/>
    </source>
</evidence>
<feature type="region of interest" description="Disordered" evidence="4">
    <location>
        <begin position="258"/>
        <end position="279"/>
    </location>
</feature>
<dbReference type="SUPFAM" id="SSF55781">
    <property type="entry name" value="GAF domain-like"/>
    <property type="match status" value="1"/>
</dbReference>
<dbReference type="GO" id="GO:0003677">
    <property type="term" value="F:DNA binding"/>
    <property type="evidence" value="ECO:0007669"/>
    <property type="project" value="UniProtKB-KW"/>
</dbReference>
<feature type="domain" description="IclR-ED" evidence="6">
    <location>
        <begin position="65"/>
        <end position="253"/>
    </location>
</feature>
<proteinExistence type="predicted"/>
<dbReference type="Pfam" id="PF09339">
    <property type="entry name" value="HTH_IclR"/>
    <property type="match status" value="1"/>
</dbReference>
<feature type="domain" description="HTH iclR-type" evidence="5">
    <location>
        <begin position="8"/>
        <end position="71"/>
    </location>
</feature>
<dbReference type="PROSITE" id="PS51078">
    <property type="entry name" value="ICLR_ED"/>
    <property type="match status" value="1"/>
</dbReference>
<accession>A0AAW8ER66</accession>
<dbReference type="GO" id="GO:0045892">
    <property type="term" value="P:negative regulation of DNA-templated transcription"/>
    <property type="evidence" value="ECO:0007669"/>
    <property type="project" value="TreeGrafter"/>
</dbReference>
<keyword evidence="2 7" id="KW-0238">DNA-binding</keyword>
<evidence type="ECO:0000259" key="6">
    <source>
        <dbReference type="PROSITE" id="PS51078"/>
    </source>
</evidence>